<evidence type="ECO:0000256" key="8">
    <source>
        <dbReference type="ARBA" id="ARBA00023242"/>
    </source>
</evidence>
<dbReference type="GO" id="GO:0005759">
    <property type="term" value="C:mitochondrial matrix"/>
    <property type="evidence" value="ECO:0007669"/>
    <property type="project" value="UniProtKB-SubCell"/>
</dbReference>
<comment type="similarity">
    <text evidence="1">Belongs to the class I-like SAM-binding methyltransferase superfamily. TRM5/TYW2 family.</text>
</comment>
<organism evidence="13 14">
    <name type="scientific">Cercophora newfieldiana</name>
    <dbReference type="NCBI Taxonomy" id="92897"/>
    <lineage>
        <taxon>Eukaryota</taxon>
        <taxon>Fungi</taxon>
        <taxon>Dikarya</taxon>
        <taxon>Ascomycota</taxon>
        <taxon>Pezizomycotina</taxon>
        <taxon>Sordariomycetes</taxon>
        <taxon>Sordariomycetidae</taxon>
        <taxon>Sordariales</taxon>
        <taxon>Lasiosphaeriaceae</taxon>
        <taxon>Cercophora</taxon>
    </lineage>
</organism>
<dbReference type="EMBL" id="JAULSV010000001">
    <property type="protein sequence ID" value="KAK0656372.1"/>
    <property type="molecule type" value="Genomic_DNA"/>
</dbReference>
<dbReference type="SUPFAM" id="SSF53335">
    <property type="entry name" value="S-adenosyl-L-methionine-dependent methyltransferases"/>
    <property type="match status" value="1"/>
</dbReference>
<dbReference type="InterPro" id="IPR036424">
    <property type="entry name" value="UPP_synth-like_sf"/>
</dbReference>
<evidence type="ECO:0000259" key="12">
    <source>
        <dbReference type="PROSITE" id="PS51684"/>
    </source>
</evidence>
<dbReference type="GO" id="GO:0070901">
    <property type="term" value="P:mitochondrial tRNA methylation"/>
    <property type="evidence" value="ECO:0007669"/>
    <property type="project" value="TreeGrafter"/>
</dbReference>
<evidence type="ECO:0000256" key="3">
    <source>
        <dbReference type="ARBA" id="ARBA00022603"/>
    </source>
</evidence>
<dbReference type="AlphaFoldDB" id="A0AA39YPL2"/>
<dbReference type="PANTHER" id="PTHR23245">
    <property type="entry name" value="TRNA METHYLTRANSFERASE"/>
    <property type="match status" value="1"/>
</dbReference>
<gene>
    <name evidence="10" type="primary">TRM5</name>
    <name evidence="13" type="ORF">B0T16DRAFT_424961</name>
</gene>
<dbReference type="PROSITE" id="PS51684">
    <property type="entry name" value="SAM_MT_TRM5_TYW2"/>
    <property type="match status" value="1"/>
</dbReference>
<dbReference type="Pfam" id="PF02475">
    <property type="entry name" value="TRM5-TYW2_MTfase"/>
    <property type="match status" value="1"/>
</dbReference>
<evidence type="ECO:0000313" key="14">
    <source>
        <dbReference type="Proteomes" id="UP001174936"/>
    </source>
</evidence>
<comment type="catalytic activity">
    <reaction evidence="9 10">
        <text>guanosine(37) in tRNA + S-adenosyl-L-methionine = N(1)-methylguanosine(37) in tRNA + S-adenosyl-L-homocysteine + H(+)</text>
        <dbReference type="Rhea" id="RHEA:36899"/>
        <dbReference type="Rhea" id="RHEA-COMP:10145"/>
        <dbReference type="Rhea" id="RHEA-COMP:10147"/>
        <dbReference type="ChEBI" id="CHEBI:15378"/>
        <dbReference type="ChEBI" id="CHEBI:57856"/>
        <dbReference type="ChEBI" id="CHEBI:59789"/>
        <dbReference type="ChEBI" id="CHEBI:73542"/>
        <dbReference type="ChEBI" id="CHEBI:74269"/>
        <dbReference type="EC" id="2.1.1.228"/>
    </reaction>
</comment>
<dbReference type="GO" id="GO:0005634">
    <property type="term" value="C:nucleus"/>
    <property type="evidence" value="ECO:0007669"/>
    <property type="project" value="UniProtKB-SubCell"/>
</dbReference>
<comment type="similarity">
    <text evidence="10">Belongs to the TRM5 / TYW2 family.</text>
</comment>
<dbReference type="HAMAP" id="MF_03152">
    <property type="entry name" value="TRM5"/>
    <property type="match status" value="1"/>
</dbReference>
<comment type="caution">
    <text evidence="13">The sequence shown here is derived from an EMBL/GenBank/DDBJ whole genome shotgun (WGS) entry which is preliminary data.</text>
</comment>
<feature type="binding site" evidence="10">
    <location>
        <begin position="618"/>
        <end position="619"/>
    </location>
    <ligand>
        <name>S-adenosyl-L-methionine</name>
        <dbReference type="ChEBI" id="CHEBI:59789"/>
    </ligand>
</feature>
<dbReference type="FunFam" id="3.30.300.110:FF:000001">
    <property type="entry name" value="tRNA (guanine(37)-N1)-methyltransferase"/>
    <property type="match status" value="1"/>
</dbReference>
<feature type="region of interest" description="Disordered" evidence="11">
    <location>
        <begin position="29"/>
        <end position="49"/>
    </location>
</feature>
<keyword evidence="14" id="KW-1185">Reference proteome</keyword>
<keyword evidence="8 10" id="KW-0539">Nucleus</keyword>
<dbReference type="GO" id="GO:0002939">
    <property type="term" value="P:tRNA N1-guanine methylation"/>
    <property type="evidence" value="ECO:0007669"/>
    <property type="project" value="TreeGrafter"/>
</dbReference>
<evidence type="ECO:0000256" key="7">
    <source>
        <dbReference type="ARBA" id="ARBA00023128"/>
    </source>
</evidence>
<evidence type="ECO:0000256" key="6">
    <source>
        <dbReference type="ARBA" id="ARBA00022694"/>
    </source>
</evidence>
<dbReference type="GO" id="GO:0016765">
    <property type="term" value="F:transferase activity, transferring alkyl or aryl (other than methyl) groups"/>
    <property type="evidence" value="ECO:0007669"/>
    <property type="project" value="InterPro"/>
</dbReference>
<comment type="function">
    <text evidence="10">Specifically methylates the N1 position of guanosine-37 in various cytoplasmic and mitochondrial tRNAs. Methylation is not dependent on the nature of the nucleoside 5' of the target nucleoside. This is the first step in the biosynthesis of wybutosine (yW), a modified base adjacent to the anticodon of tRNAs and required for accurate decoding.</text>
</comment>
<dbReference type="Pfam" id="PF25133">
    <property type="entry name" value="TYW2_N_2"/>
    <property type="match status" value="1"/>
</dbReference>
<keyword evidence="4 10" id="KW-0808">Transferase</keyword>
<dbReference type="EC" id="2.1.1.228" evidence="10"/>
<evidence type="ECO:0000256" key="9">
    <source>
        <dbReference type="ARBA" id="ARBA00047783"/>
    </source>
</evidence>
<evidence type="ECO:0000256" key="4">
    <source>
        <dbReference type="ARBA" id="ARBA00022679"/>
    </source>
</evidence>
<comment type="subunit">
    <text evidence="10">Monomer.</text>
</comment>
<keyword evidence="2 10" id="KW-0963">Cytoplasm</keyword>
<dbReference type="InterPro" id="IPR029063">
    <property type="entry name" value="SAM-dependent_MTases_sf"/>
</dbReference>
<dbReference type="Gene3D" id="3.40.50.150">
    <property type="entry name" value="Vaccinia Virus protein VP39"/>
    <property type="match status" value="1"/>
</dbReference>
<comment type="subcellular location">
    <subcellularLocation>
        <location evidence="10">Mitochondrion matrix</location>
    </subcellularLocation>
    <subcellularLocation>
        <location evidence="10">Nucleus</location>
    </subcellularLocation>
    <subcellularLocation>
        <location evidence="10">Cytoplasm</location>
    </subcellularLocation>
    <text evidence="10">Predominantly in the mitochondria and in the nucleus.</text>
</comment>
<dbReference type="InterPro" id="IPR056744">
    <property type="entry name" value="TRM5/TYW2-like_N"/>
</dbReference>
<keyword evidence="3 10" id="KW-0489">Methyltransferase</keyword>
<keyword evidence="6 10" id="KW-0819">tRNA processing</keyword>
<dbReference type="PANTHER" id="PTHR23245:SF36">
    <property type="entry name" value="TRNA (GUANINE(37)-N1)-METHYLTRANSFERASE"/>
    <property type="match status" value="1"/>
</dbReference>
<dbReference type="Gene3D" id="3.30.300.110">
    <property type="entry name" value="Met-10+ protein-like domains"/>
    <property type="match status" value="1"/>
</dbReference>
<reference evidence="13" key="1">
    <citation type="submission" date="2023-06" db="EMBL/GenBank/DDBJ databases">
        <title>Genome-scale phylogeny and comparative genomics of the fungal order Sordariales.</title>
        <authorList>
            <consortium name="Lawrence Berkeley National Laboratory"/>
            <person name="Hensen N."/>
            <person name="Bonometti L."/>
            <person name="Westerberg I."/>
            <person name="Brannstrom I.O."/>
            <person name="Guillou S."/>
            <person name="Cros-Aarteil S."/>
            <person name="Calhoun S."/>
            <person name="Haridas S."/>
            <person name="Kuo A."/>
            <person name="Mondo S."/>
            <person name="Pangilinan J."/>
            <person name="Riley R."/>
            <person name="Labutti K."/>
            <person name="Andreopoulos B."/>
            <person name="Lipzen A."/>
            <person name="Chen C."/>
            <person name="Yanf M."/>
            <person name="Daum C."/>
            <person name="Ng V."/>
            <person name="Clum A."/>
            <person name="Steindorff A."/>
            <person name="Ohm R."/>
            <person name="Martin F."/>
            <person name="Silar P."/>
            <person name="Natvig D."/>
            <person name="Lalanne C."/>
            <person name="Gautier V."/>
            <person name="Ament-Velasquez S.L."/>
            <person name="Kruys A."/>
            <person name="Hutchinson M.I."/>
            <person name="Powell A.J."/>
            <person name="Barry K."/>
            <person name="Miller A.N."/>
            <person name="Grigoriev I.V."/>
            <person name="Debuchy R."/>
            <person name="Gladieux P."/>
            <person name="Thoren M.H."/>
            <person name="Johannesson H."/>
        </authorList>
    </citation>
    <scope>NUCLEOTIDE SEQUENCE</scope>
    <source>
        <strain evidence="13">SMH2532-1</strain>
    </source>
</reference>
<dbReference type="Proteomes" id="UP001174936">
    <property type="component" value="Unassembled WGS sequence"/>
</dbReference>
<dbReference type="Gene3D" id="3.40.1180.10">
    <property type="entry name" value="Decaprenyl diphosphate synthase-like"/>
    <property type="match status" value="1"/>
</dbReference>
<feature type="binding site" evidence="10">
    <location>
        <position position="580"/>
    </location>
    <ligand>
        <name>S-adenosyl-L-methionine</name>
        <dbReference type="ChEBI" id="CHEBI:59789"/>
    </ligand>
</feature>
<dbReference type="InterPro" id="IPR030382">
    <property type="entry name" value="MeTrfase_TRM5/TYW2"/>
</dbReference>
<sequence>MPLNTKDLREYRRDGKYMTPEQRMKLLKPYLPSPKPRTSAQRAEAKAREKKSRLGVRRFLRTQLHVLVFTIIHAFFSLYIRLRHAYHAVVNQIFSFLHHHHRTPELIQGDVKDLRRLPHHVSVILTIEDHGMGGAGLERLVNEAADIAAWCASAGIPELSIYEKTGILKGYISDTQRAMSQKLAGYFGPNYPSLSIRAPHIPAIETPASPHAVRGDGQGPKGLSVMLLSAEDGRDSIVDLTKTLTEMSQRSKLSTADISTELIDAELSESIMGEPDLLILFGPHVELSGYPPWQIRLTEIFHLQDNHRVGYRVFYRALVRYAQAQMRMGSADNAAAAGACPTWEPLAKREMTVFRPPIIRSGANALNRALFLKKVTIAAAAVNDNKNISKWRKELSATRKLIYAERISPIASHPDKTLAAQGRKCLLLGVDVKAEAPETWGPELEDGVRKEELAVMPYELQLDYDYWSYQDVMTSVLPEEFHGEIPTGFNTAGHVAHLNLREQYLPYKKLVAEVLLDKNPAIKTVINKVDNVGAESQFRTFQYEVLGGPGDLQVQVTENNCVFEFDYAKVYWNSKLETEHRRLVELFKPGEVVCDVMAGIGPFAVPAGKRGVFVWANDMNPESYKYLKQGVEKNKVTKFVRPFCEDGCTFIHKAADSVLNASEKGEYASVPQKRPFKSKPNTPAPKPIHVPIPPTISHFVMNLPATAIEFLGHYRGLYVGRESLFSPATSAKLPMIHVHCFSYKLDDDTPLKDICERITKYLGVTMSPGDPEQENCVAVHNVRDVAPAKRMFCASFRLPREVAFAPRS</sequence>
<feature type="binding site" evidence="10">
    <location>
        <begin position="646"/>
        <end position="647"/>
    </location>
    <ligand>
        <name>S-adenosyl-L-methionine</name>
        <dbReference type="ChEBI" id="CHEBI:59789"/>
    </ligand>
</feature>
<evidence type="ECO:0000256" key="2">
    <source>
        <dbReference type="ARBA" id="ARBA00022490"/>
    </source>
</evidence>
<dbReference type="SUPFAM" id="SSF64005">
    <property type="entry name" value="Undecaprenyl diphosphate synthase"/>
    <property type="match status" value="1"/>
</dbReference>
<protein>
    <recommendedName>
        <fullName evidence="10">tRNA (guanine(37)-N1)-methyltransferase</fullName>
        <ecNumber evidence="10">2.1.1.228</ecNumber>
    </recommendedName>
    <alternativeName>
        <fullName evidence="10">M1G-methyltransferase</fullName>
    </alternativeName>
    <alternativeName>
        <fullName evidence="10">tRNA [GM37] methyltransferase</fullName>
    </alternativeName>
    <alternativeName>
        <fullName evidence="10">tRNA methyltransferase 5</fullName>
    </alternativeName>
</protein>
<feature type="domain" description="SAM-dependent methyltransferase TRM5/TYW2-type" evidence="12">
    <location>
        <begin position="489"/>
        <end position="800"/>
    </location>
</feature>
<dbReference type="GO" id="GO:0052906">
    <property type="term" value="F:tRNA (guanine(37)-N1)-methyltransferase activity"/>
    <property type="evidence" value="ECO:0007669"/>
    <property type="project" value="UniProtKB-UniRule"/>
</dbReference>
<accession>A0AA39YPL2</accession>
<feature type="binding site" evidence="10">
    <location>
        <position position="702"/>
    </location>
    <ligand>
        <name>S-adenosyl-L-methionine</name>
        <dbReference type="ChEBI" id="CHEBI:59789"/>
    </ligand>
</feature>
<proteinExistence type="inferred from homology"/>
<evidence type="ECO:0000256" key="10">
    <source>
        <dbReference type="HAMAP-Rule" id="MF_03152"/>
    </source>
</evidence>
<evidence type="ECO:0000313" key="13">
    <source>
        <dbReference type="EMBL" id="KAK0656372.1"/>
    </source>
</evidence>
<evidence type="ECO:0000256" key="5">
    <source>
        <dbReference type="ARBA" id="ARBA00022691"/>
    </source>
</evidence>
<name>A0AA39YPL2_9PEZI</name>
<dbReference type="InterPro" id="IPR056743">
    <property type="entry name" value="TRM5-TYW2-like_MTfase"/>
</dbReference>
<keyword evidence="7 10" id="KW-0496">Mitochondrion</keyword>
<evidence type="ECO:0000256" key="11">
    <source>
        <dbReference type="SAM" id="MobiDB-lite"/>
    </source>
</evidence>
<keyword evidence="5 10" id="KW-0949">S-adenosyl-L-methionine</keyword>
<evidence type="ECO:0000256" key="1">
    <source>
        <dbReference type="ARBA" id="ARBA00009775"/>
    </source>
</evidence>
<dbReference type="InterPro" id="IPR025792">
    <property type="entry name" value="tRNA_Gua_MeTrfase_euk"/>
</dbReference>